<evidence type="ECO:0000256" key="3">
    <source>
        <dbReference type="ARBA" id="ARBA00022840"/>
    </source>
</evidence>
<keyword evidence="5" id="KW-0411">Iron-sulfur</keyword>
<comment type="caution">
    <text evidence="6">The sequence shown here is derived from an EMBL/GenBank/DDBJ whole genome shotgun (WGS) entry which is preliminary data.</text>
</comment>
<accession>J9CH53</accession>
<feature type="non-terminal residue" evidence="6">
    <location>
        <position position="1"/>
    </location>
</feature>
<dbReference type="GO" id="GO:0016226">
    <property type="term" value="P:iron-sulfur cluster assembly"/>
    <property type="evidence" value="ECO:0007669"/>
    <property type="project" value="InterPro"/>
</dbReference>
<dbReference type="GO" id="GO:0051539">
    <property type="term" value="F:4 iron, 4 sulfur cluster binding"/>
    <property type="evidence" value="ECO:0007669"/>
    <property type="project" value="TreeGrafter"/>
</dbReference>
<evidence type="ECO:0000313" key="6">
    <source>
        <dbReference type="EMBL" id="EJW99400.1"/>
    </source>
</evidence>
<dbReference type="CDD" id="cd02037">
    <property type="entry name" value="Mrp_NBP35"/>
    <property type="match status" value="1"/>
</dbReference>
<dbReference type="InterPro" id="IPR044304">
    <property type="entry name" value="NUBPL-like"/>
</dbReference>
<gene>
    <name evidence="6" type="ORF">EVA_12493</name>
</gene>
<dbReference type="HAMAP" id="MF_02040">
    <property type="entry name" value="Mrp_NBP35"/>
    <property type="match status" value="1"/>
</dbReference>
<dbReference type="InterPro" id="IPR027417">
    <property type="entry name" value="P-loop_NTPase"/>
</dbReference>
<dbReference type="InterPro" id="IPR000808">
    <property type="entry name" value="Mrp-like_CS"/>
</dbReference>
<dbReference type="GO" id="GO:0140663">
    <property type="term" value="F:ATP-dependent FeS chaperone activity"/>
    <property type="evidence" value="ECO:0007669"/>
    <property type="project" value="InterPro"/>
</dbReference>
<dbReference type="AlphaFoldDB" id="J9CH53"/>
<evidence type="ECO:0000256" key="1">
    <source>
        <dbReference type="ARBA" id="ARBA00022723"/>
    </source>
</evidence>
<dbReference type="PROSITE" id="PS01215">
    <property type="entry name" value="MRP"/>
    <property type="match status" value="1"/>
</dbReference>
<dbReference type="PANTHER" id="PTHR42961:SF2">
    <property type="entry name" value="IRON-SULFUR PROTEIN NUBPL"/>
    <property type="match status" value="1"/>
</dbReference>
<sequence>VGKSTVAVNLAIALARLGYKVGLADADVYGPSVPKMTATEGAMPDAFKDGDKEVILPLEKYGVKWMSIGYFAKPEQALIWRGPMACNALKQMILQVRWGELDFLLIDMPPGTGDIHISLVHDIPLTGAVIVSTPQAVALADVEKGVNMFRNPSINKPILGLVENMAWFTPEELPDNKYYIFGRDGGLKMAQKYNIPLLGQIPIVQSIRECGDIGEPAALSSRPDGLAFMEIAAKLAAM</sequence>
<evidence type="ECO:0000256" key="4">
    <source>
        <dbReference type="ARBA" id="ARBA00023004"/>
    </source>
</evidence>
<dbReference type="SUPFAM" id="SSF52540">
    <property type="entry name" value="P-loop containing nucleoside triphosphate hydrolases"/>
    <property type="match status" value="1"/>
</dbReference>
<keyword evidence="4" id="KW-0408">Iron</keyword>
<reference evidence="6" key="1">
    <citation type="journal article" date="2012" name="PLoS ONE">
        <title>Gene sets for utilization of primary and secondary nutrition supplies in the distal gut of endangered iberian lynx.</title>
        <authorList>
            <person name="Alcaide M."/>
            <person name="Messina E."/>
            <person name="Richter M."/>
            <person name="Bargiela R."/>
            <person name="Peplies J."/>
            <person name="Huws S.A."/>
            <person name="Newbold C.J."/>
            <person name="Golyshin P.N."/>
            <person name="Simon M.A."/>
            <person name="Lopez G."/>
            <person name="Yakimov M.M."/>
            <person name="Ferrer M."/>
        </authorList>
    </citation>
    <scope>NUCLEOTIDE SEQUENCE</scope>
</reference>
<dbReference type="GO" id="GO:0005524">
    <property type="term" value="F:ATP binding"/>
    <property type="evidence" value="ECO:0007669"/>
    <property type="project" value="UniProtKB-KW"/>
</dbReference>
<dbReference type="EMBL" id="AMCI01003820">
    <property type="protein sequence ID" value="EJW99400.1"/>
    <property type="molecule type" value="Genomic_DNA"/>
</dbReference>
<keyword evidence="2" id="KW-0547">Nucleotide-binding</keyword>
<dbReference type="InterPro" id="IPR033756">
    <property type="entry name" value="YlxH/NBP35"/>
</dbReference>
<proteinExistence type="inferred from homology"/>
<dbReference type="GO" id="GO:0046872">
    <property type="term" value="F:metal ion binding"/>
    <property type="evidence" value="ECO:0007669"/>
    <property type="project" value="UniProtKB-KW"/>
</dbReference>
<dbReference type="Pfam" id="PF10609">
    <property type="entry name" value="ParA"/>
    <property type="match status" value="1"/>
</dbReference>
<dbReference type="InterPro" id="IPR019591">
    <property type="entry name" value="Mrp/NBP35_ATP-bd"/>
</dbReference>
<organism evidence="6">
    <name type="scientific">gut metagenome</name>
    <dbReference type="NCBI Taxonomy" id="749906"/>
    <lineage>
        <taxon>unclassified sequences</taxon>
        <taxon>metagenomes</taxon>
        <taxon>organismal metagenomes</taxon>
    </lineage>
</organism>
<evidence type="ECO:0000256" key="5">
    <source>
        <dbReference type="ARBA" id="ARBA00023014"/>
    </source>
</evidence>
<keyword evidence="1" id="KW-0479">Metal-binding</keyword>
<evidence type="ECO:0000256" key="2">
    <source>
        <dbReference type="ARBA" id="ARBA00022741"/>
    </source>
</evidence>
<protein>
    <submittedName>
        <fullName evidence="6">Mrp/Nbp35 family ATP-binding protein</fullName>
    </submittedName>
</protein>
<dbReference type="Gene3D" id="3.40.50.300">
    <property type="entry name" value="P-loop containing nucleotide triphosphate hydrolases"/>
    <property type="match status" value="1"/>
</dbReference>
<dbReference type="PANTHER" id="PTHR42961">
    <property type="entry name" value="IRON-SULFUR PROTEIN NUBPL"/>
    <property type="match status" value="1"/>
</dbReference>
<name>J9CH53_9ZZZZ</name>
<keyword evidence="3 6" id="KW-0067">ATP-binding</keyword>